<dbReference type="AlphaFoldDB" id="A0A7S8HE08"/>
<protein>
    <recommendedName>
        <fullName evidence="3">Lectin-like protein BA14k</fullName>
    </recommendedName>
</protein>
<accession>A0A7S8HE08</accession>
<evidence type="ECO:0000256" key="6">
    <source>
        <dbReference type="ARBA" id="ARBA00025321"/>
    </source>
</evidence>
<keyword evidence="4" id="KW-0472">Membrane</keyword>
<keyword evidence="5" id="KW-0430">Lectin</keyword>
<dbReference type="InterPro" id="IPR012413">
    <property type="entry name" value="BA14K"/>
</dbReference>
<evidence type="ECO:0000313" key="8">
    <source>
        <dbReference type="EMBL" id="QPC45211.1"/>
    </source>
</evidence>
<dbReference type="GO" id="GO:0030246">
    <property type="term" value="F:carbohydrate binding"/>
    <property type="evidence" value="ECO:0007669"/>
    <property type="project" value="UniProtKB-KW"/>
</dbReference>
<dbReference type="KEGG" id="kmn:HW532_06300"/>
<evidence type="ECO:0000256" key="7">
    <source>
        <dbReference type="SAM" id="MobiDB-lite"/>
    </source>
</evidence>
<dbReference type="GO" id="GO:0016020">
    <property type="term" value="C:membrane"/>
    <property type="evidence" value="ECO:0007669"/>
    <property type="project" value="UniProtKB-SubCell"/>
</dbReference>
<feature type="compositionally biased region" description="Low complexity" evidence="7">
    <location>
        <begin position="1"/>
        <end position="15"/>
    </location>
</feature>
<evidence type="ECO:0000256" key="5">
    <source>
        <dbReference type="ARBA" id="ARBA00022734"/>
    </source>
</evidence>
<proteinExistence type="inferred from homology"/>
<evidence type="ECO:0000256" key="2">
    <source>
        <dbReference type="ARBA" id="ARBA00010270"/>
    </source>
</evidence>
<dbReference type="Proteomes" id="UP000593594">
    <property type="component" value="Chromosome"/>
</dbReference>
<keyword evidence="9" id="KW-1185">Reference proteome</keyword>
<evidence type="ECO:0000256" key="4">
    <source>
        <dbReference type="ARBA" id="ARBA00022475"/>
    </source>
</evidence>
<dbReference type="Pfam" id="PF07886">
    <property type="entry name" value="BA14K"/>
    <property type="match status" value="1"/>
</dbReference>
<evidence type="ECO:0000256" key="1">
    <source>
        <dbReference type="ARBA" id="ARBA00004167"/>
    </source>
</evidence>
<keyword evidence="4" id="KW-1003">Cell membrane</keyword>
<dbReference type="EMBL" id="CP058214">
    <property type="protein sequence ID" value="QPC45211.1"/>
    <property type="molecule type" value="Genomic_DNA"/>
</dbReference>
<feature type="region of interest" description="Disordered" evidence="7">
    <location>
        <begin position="1"/>
        <end position="24"/>
    </location>
</feature>
<sequence>MARSAAPRAPAAPAASGGGGGPEPWTPEWYRYCADKYRSFNPETGKYLAYSGQYRFCQ</sequence>
<name>A0A7S8HE08_9HYPH</name>
<gene>
    <name evidence="8" type="ORF">HW532_06300</name>
</gene>
<evidence type="ECO:0000313" key="9">
    <source>
        <dbReference type="Proteomes" id="UP000593594"/>
    </source>
</evidence>
<comment type="function">
    <text evidence="6">Has immunoglobulin-binding and hemagglutination properties, and can bind to mannose. Essential for virulence. May be involved in LPS biosynthesis or polysaccharide transport.</text>
</comment>
<organism evidence="8 9">
    <name type="scientific">Kaustia mangrovi</name>
    <dbReference type="NCBI Taxonomy" id="2593653"/>
    <lineage>
        <taxon>Bacteria</taxon>
        <taxon>Pseudomonadati</taxon>
        <taxon>Pseudomonadota</taxon>
        <taxon>Alphaproteobacteria</taxon>
        <taxon>Hyphomicrobiales</taxon>
        <taxon>Parvibaculaceae</taxon>
        <taxon>Kaustia</taxon>
    </lineage>
</organism>
<evidence type="ECO:0000256" key="3">
    <source>
        <dbReference type="ARBA" id="ARBA00020552"/>
    </source>
</evidence>
<reference evidence="8 9" key="1">
    <citation type="submission" date="2020-06" db="EMBL/GenBank/DDBJ databases">
        <title>Genome sequence of 2 isolates from Red Sea Mangroves.</title>
        <authorList>
            <person name="Sefrji F."/>
            <person name="Michoud G."/>
            <person name="Merlino G."/>
            <person name="Daffonchio D."/>
        </authorList>
    </citation>
    <scope>NUCLEOTIDE SEQUENCE [LARGE SCALE GENOMIC DNA]</scope>
    <source>
        <strain evidence="8 9">R1DC25</strain>
    </source>
</reference>
<comment type="similarity">
    <text evidence="2">Belongs to the BA14k family.</text>
</comment>
<comment type="subcellular location">
    <subcellularLocation>
        <location evidence="1">Membrane</location>
        <topology evidence="1">Single-pass membrane protein</topology>
    </subcellularLocation>
</comment>